<keyword evidence="3" id="KW-1185">Reference proteome</keyword>
<dbReference type="PANTHER" id="PTHR47479">
    <property type="entry name" value="OS05G0393200 PROTEIN"/>
    <property type="match status" value="1"/>
</dbReference>
<gene>
    <name evidence="2" type="ORF">CRG98_004565</name>
</gene>
<evidence type="ECO:0000256" key="1">
    <source>
        <dbReference type="SAM" id="Phobius"/>
    </source>
</evidence>
<proteinExistence type="predicted"/>
<dbReference type="AlphaFoldDB" id="A0A2I0L302"/>
<evidence type="ECO:0000313" key="3">
    <source>
        <dbReference type="Proteomes" id="UP000233551"/>
    </source>
</evidence>
<keyword evidence="1" id="KW-1133">Transmembrane helix</keyword>
<feature type="transmembrane region" description="Helical" evidence="1">
    <location>
        <begin position="173"/>
        <end position="195"/>
    </location>
</feature>
<dbReference type="Proteomes" id="UP000233551">
    <property type="component" value="Unassembled WGS sequence"/>
</dbReference>
<feature type="transmembrane region" description="Helical" evidence="1">
    <location>
        <begin position="130"/>
        <end position="153"/>
    </location>
</feature>
<dbReference type="InterPro" id="IPR044196">
    <property type="entry name" value="At5g19025-like"/>
</dbReference>
<evidence type="ECO:0000313" key="2">
    <source>
        <dbReference type="EMBL" id="PKI75091.1"/>
    </source>
</evidence>
<organism evidence="2 3">
    <name type="scientific">Punica granatum</name>
    <name type="common">Pomegranate</name>
    <dbReference type="NCBI Taxonomy" id="22663"/>
    <lineage>
        <taxon>Eukaryota</taxon>
        <taxon>Viridiplantae</taxon>
        <taxon>Streptophyta</taxon>
        <taxon>Embryophyta</taxon>
        <taxon>Tracheophyta</taxon>
        <taxon>Spermatophyta</taxon>
        <taxon>Magnoliopsida</taxon>
        <taxon>eudicotyledons</taxon>
        <taxon>Gunneridae</taxon>
        <taxon>Pentapetalae</taxon>
        <taxon>rosids</taxon>
        <taxon>malvids</taxon>
        <taxon>Myrtales</taxon>
        <taxon>Lythraceae</taxon>
        <taxon>Punica</taxon>
    </lineage>
</organism>
<comment type="caution">
    <text evidence="2">The sequence shown here is derived from an EMBL/GenBank/DDBJ whole genome shotgun (WGS) entry which is preliminary data.</text>
</comment>
<accession>A0A2I0L302</accession>
<reference evidence="2 3" key="1">
    <citation type="submission" date="2017-11" db="EMBL/GenBank/DDBJ databases">
        <title>De-novo sequencing of pomegranate (Punica granatum L.) genome.</title>
        <authorList>
            <person name="Akparov Z."/>
            <person name="Amiraslanov A."/>
            <person name="Hajiyeva S."/>
            <person name="Abbasov M."/>
            <person name="Kaur K."/>
            <person name="Hamwieh A."/>
            <person name="Solovyev V."/>
            <person name="Salamov A."/>
            <person name="Braich B."/>
            <person name="Kosarev P."/>
            <person name="Mahmoud A."/>
            <person name="Hajiyev E."/>
            <person name="Babayeva S."/>
            <person name="Izzatullayeva V."/>
            <person name="Mammadov A."/>
            <person name="Mammadov A."/>
            <person name="Sharifova S."/>
            <person name="Ojaghi J."/>
            <person name="Eynullazada K."/>
            <person name="Bayramov B."/>
            <person name="Abdulazimova A."/>
            <person name="Shahmuradov I."/>
        </authorList>
    </citation>
    <scope>NUCLEOTIDE SEQUENCE [LARGE SCALE GENOMIC DNA]</scope>
    <source>
        <strain evidence="3">cv. AG2017</strain>
        <tissue evidence="2">Leaf</tissue>
    </source>
</reference>
<keyword evidence="1" id="KW-0472">Membrane</keyword>
<protein>
    <submittedName>
        <fullName evidence="2">Uncharacterized protein</fullName>
    </submittedName>
</protein>
<dbReference type="EMBL" id="PGOL01000186">
    <property type="protein sequence ID" value="PKI75091.1"/>
    <property type="molecule type" value="Genomic_DNA"/>
</dbReference>
<dbReference type="PANTHER" id="PTHR47479:SF2">
    <property type="entry name" value="OS05G0393200 PROTEIN"/>
    <property type="match status" value="1"/>
</dbReference>
<name>A0A2I0L302_PUNGR</name>
<keyword evidence="1" id="KW-0812">Transmembrane</keyword>
<sequence length="199" mass="21577">MLCLASGYKKRVGEVFESQVTRLNAWKGARVQRVHVWAHGQAGVCTGDRWQAGGHARAHTCMHARGKTFGAHGQAHGPTVTKRLGARSSQLAIPTPTRPPIPPNHQTVITPLPPPLPHRLTPLPSARTPYVLILIVVVFSGTFLVSSYFSYIFSSISLLLSHPTIHLHVDLPLIPYALGFPALFAAVVLSFKCLCGARS</sequence>